<dbReference type="Gramene" id="Kaladp0071s0285.1.v1.1">
    <property type="protein sequence ID" value="Kaladp0071s0285.1.v1.1.CDS.1"/>
    <property type="gene ID" value="Kaladp0071s0285.v1.1"/>
</dbReference>
<keyword evidence="2" id="KW-1185">Reference proteome</keyword>
<accession>A0A7N0UKZ7</accession>
<dbReference type="PANTHER" id="PTHR33983">
    <property type="entry name" value="OS07G0185900 PROTEIN"/>
    <property type="match status" value="1"/>
</dbReference>
<organism evidence="1 2">
    <name type="scientific">Kalanchoe fedtschenkoi</name>
    <name type="common">Lavender scallops</name>
    <name type="synonym">South American air plant</name>
    <dbReference type="NCBI Taxonomy" id="63787"/>
    <lineage>
        <taxon>Eukaryota</taxon>
        <taxon>Viridiplantae</taxon>
        <taxon>Streptophyta</taxon>
        <taxon>Embryophyta</taxon>
        <taxon>Tracheophyta</taxon>
        <taxon>Spermatophyta</taxon>
        <taxon>Magnoliopsida</taxon>
        <taxon>eudicotyledons</taxon>
        <taxon>Gunneridae</taxon>
        <taxon>Pentapetalae</taxon>
        <taxon>Saxifragales</taxon>
        <taxon>Crassulaceae</taxon>
        <taxon>Kalanchoe</taxon>
    </lineage>
</organism>
<protein>
    <submittedName>
        <fullName evidence="1">Uncharacterized protein</fullName>
    </submittedName>
</protein>
<proteinExistence type="predicted"/>
<evidence type="ECO:0000313" key="1">
    <source>
        <dbReference type="EnsemblPlants" id="Kaladp0071s0285.1.v1.1.CDS.1"/>
    </source>
</evidence>
<name>A0A7N0UKZ7_KALFE</name>
<dbReference type="Proteomes" id="UP000594263">
    <property type="component" value="Unplaced"/>
</dbReference>
<evidence type="ECO:0000313" key="2">
    <source>
        <dbReference type="Proteomes" id="UP000594263"/>
    </source>
</evidence>
<dbReference type="PANTHER" id="PTHR33983:SF16">
    <property type="match status" value="1"/>
</dbReference>
<sequence length="77" mass="9054">MAKYLEVLDAGVRIAARFHSHCPHTARLYYHPPSEDHHPQHQFHHSLISSQKSRSDNRMAAFAQEDTWGEDFFFTFL</sequence>
<dbReference type="EnsemblPlants" id="Kaladp0071s0285.1.v1.1">
    <property type="protein sequence ID" value="Kaladp0071s0285.1.v1.1.CDS.1"/>
    <property type="gene ID" value="Kaladp0071s0285.v1.1"/>
</dbReference>
<reference evidence="1" key="1">
    <citation type="submission" date="2021-01" db="UniProtKB">
        <authorList>
            <consortium name="EnsemblPlants"/>
        </authorList>
    </citation>
    <scope>IDENTIFICATION</scope>
</reference>
<dbReference type="AlphaFoldDB" id="A0A7N0UKZ7"/>